<keyword evidence="2" id="KW-1185">Reference proteome</keyword>
<dbReference type="InterPro" id="IPR013780">
    <property type="entry name" value="Glyco_hydro_b"/>
</dbReference>
<dbReference type="Proteomes" id="UP000063699">
    <property type="component" value="Chromosome"/>
</dbReference>
<name>A0A0N9HSP8_9PSEU</name>
<dbReference type="AlphaFoldDB" id="A0A0N9HSP8"/>
<dbReference type="Gene3D" id="2.60.40.1180">
    <property type="entry name" value="Golgi alpha-mannosidase II"/>
    <property type="match status" value="1"/>
</dbReference>
<dbReference type="STRING" id="860235.AOZ06_14350"/>
<evidence type="ECO:0000313" key="1">
    <source>
        <dbReference type="EMBL" id="ALG07941.1"/>
    </source>
</evidence>
<sequence>MTCTARWIWHEEKPDLYQKSTENLLNPVTYGWWLDRVYDYNDADHIQFGNYYHDKDTYLAVCNFGKAPREFRIDPERIGLPYRSALRELCSSRTFTSRGRTDVTVPGEDAVIYKVTS</sequence>
<proteinExistence type="predicted"/>
<reference evidence="1 2" key="1">
    <citation type="submission" date="2015-07" db="EMBL/GenBank/DDBJ databases">
        <title>Genome sequencing of Kibdelosporangium phytohabitans.</title>
        <authorList>
            <person name="Qin S."/>
            <person name="Xing K."/>
        </authorList>
    </citation>
    <scope>NUCLEOTIDE SEQUENCE [LARGE SCALE GENOMIC DNA]</scope>
    <source>
        <strain evidence="1 2">KLBMP1111</strain>
    </source>
</reference>
<dbReference type="SUPFAM" id="SSF51011">
    <property type="entry name" value="Glycosyl hydrolase domain"/>
    <property type="match status" value="1"/>
</dbReference>
<dbReference type="KEGG" id="kphy:AOZ06_14350"/>
<evidence type="ECO:0000313" key="2">
    <source>
        <dbReference type="Proteomes" id="UP000063699"/>
    </source>
</evidence>
<protein>
    <submittedName>
        <fullName evidence="1">Uncharacterized protein</fullName>
    </submittedName>
</protein>
<accession>A0A0N9HSP8</accession>
<dbReference type="RefSeq" id="WP_054289851.1">
    <property type="nucleotide sequence ID" value="NZ_CP012752.1"/>
</dbReference>
<dbReference type="OrthoDB" id="1031955at2"/>
<dbReference type="EMBL" id="CP012752">
    <property type="protein sequence ID" value="ALG07941.1"/>
    <property type="molecule type" value="Genomic_DNA"/>
</dbReference>
<gene>
    <name evidence="1" type="ORF">AOZ06_14350</name>
</gene>
<organism evidence="1 2">
    <name type="scientific">Kibdelosporangium phytohabitans</name>
    <dbReference type="NCBI Taxonomy" id="860235"/>
    <lineage>
        <taxon>Bacteria</taxon>
        <taxon>Bacillati</taxon>
        <taxon>Actinomycetota</taxon>
        <taxon>Actinomycetes</taxon>
        <taxon>Pseudonocardiales</taxon>
        <taxon>Pseudonocardiaceae</taxon>
        <taxon>Kibdelosporangium</taxon>
    </lineage>
</organism>